<feature type="domain" description="ArnT-like N-terminal" evidence="12">
    <location>
        <begin position="140"/>
        <end position="224"/>
    </location>
</feature>
<feature type="transmembrane region" description="Helical" evidence="10">
    <location>
        <begin position="168"/>
        <end position="186"/>
    </location>
</feature>
<accession>A0A199NW04</accession>
<name>A0A199NW04_9MICC</name>
<feature type="transmembrane region" description="Helical" evidence="10">
    <location>
        <begin position="307"/>
        <end position="327"/>
    </location>
</feature>
<keyword evidence="15" id="KW-1185">Reference proteome</keyword>
<feature type="transmembrane region" description="Helical" evidence="10">
    <location>
        <begin position="442"/>
        <end position="459"/>
    </location>
</feature>
<dbReference type="UniPathway" id="UPA00378"/>
<feature type="transmembrane region" description="Helical" evidence="10">
    <location>
        <begin position="192"/>
        <end position="210"/>
    </location>
</feature>
<keyword evidence="5 10" id="KW-0808">Transferase</keyword>
<evidence type="ECO:0000256" key="10">
    <source>
        <dbReference type="RuleBase" id="RU367007"/>
    </source>
</evidence>
<evidence type="ECO:0000256" key="11">
    <source>
        <dbReference type="SAM" id="MobiDB-lite"/>
    </source>
</evidence>
<evidence type="ECO:0000256" key="1">
    <source>
        <dbReference type="ARBA" id="ARBA00004127"/>
    </source>
</evidence>
<dbReference type="GO" id="GO:0005886">
    <property type="term" value="C:plasma membrane"/>
    <property type="evidence" value="ECO:0007669"/>
    <property type="project" value="UniProtKB-SubCell"/>
</dbReference>
<evidence type="ECO:0000259" key="13">
    <source>
        <dbReference type="Pfam" id="PF16192"/>
    </source>
</evidence>
<feature type="region of interest" description="Disordered" evidence="11">
    <location>
        <begin position="1"/>
        <end position="21"/>
    </location>
</feature>
<comment type="function">
    <text evidence="10">Protein O-mannosyltransferase that catalyzes the transfer of a single mannose residue from a polyprenol phospho-mannosyl lipidic donor to the hydroxyl group of selected serine and threonine residues in acceptor proteins.</text>
</comment>
<dbReference type="Pfam" id="PF02366">
    <property type="entry name" value="PMT"/>
    <property type="match status" value="1"/>
</dbReference>
<evidence type="ECO:0000259" key="12">
    <source>
        <dbReference type="Pfam" id="PF02366"/>
    </source>
</evidence>
<dbReference type="InterPro" id="IPR027005">
    <property type="entry name" value="PMT-like"/>
</dbReference>
<evidence type="ECO:0000256" key="2">
    <source>
        <dbReference type="ARBA" id="ARBA00004922"/>
    </source>
</evidence>
<feature type="transmembrane region" description="Helical" evidence="10">
    <location>
        <begin position="500"/>
        <end position="523"/>
    </location>
</feature>
<feature type="transmembrane region" description="Helical" evidence="10">
    <location>
        <begin position="418"/>
        <end position="435"/>
    </location>
</feature>
<feature type="transmembrane region" description="Helical" evidence="10">
    <location>
        <begin position="140"/>
        <end position="161"/>
    </location>
</feature>
<evidence type="ECO:0000313" key="15">
    <source>
        <dbReference type="Proteomes" id="UP000053171"/>
    </source>
</evidence>
<keyword evidence="6 10" id="KW-0812">Transmembrane</keyword>
<protein>
    <recommendedName>
        <fullName evidence="9 10">Polyprenol-phosphate-mannose--protein mannosyltransferase</fullName>
        <ecNumber evidence="10">2.4.1.-</ecNumber>
    </recommendedName>
</protein>
<comment type="pathway">
    <text evidence="2 10">Protein modification; protein glycosylation.</text>
</comment>
<feature type="domain" description="Protein O-mannosyl-transferase C-terminal four TM" evidence="13">
    <location>
        <begin position="353"/>
        <end position="542"/>
    </location>
</feature>
<evidence type="ECO:0000256" key="7">
    <source>
        <dbReference type="ARBA" id="ARBA00022989"/>
    </source>
</evidence>
<sequence>MGRVSSHSPRPVPSAAPGPRFPTGAFTRDALLDRLRALPVPLPRWGWVVPALVLVLAAALRFVGLTHPNAVVFDETYYAKDAWSLWHYGYERSWPDGADASFVAGHPVSPEDQGSYVVHPPLGKWMIALGYVLFGDSSPLGWRFSAALFGTLSVAVLMWVAWMMFRSLTLTGIAGLLIGIDGLHLVESRLALLDIFLMFWLLLAFACLVADRFSARHRLAVLLAAQAGPGGAPPSAAALRYGPWLGIRWWRIAAGVCCGAALGVKWNALFFIAIFGILTVLWDIGARRAAGIRGWFTGALLKDAGPAFVSIVGIGLVTYLATWIGWFRSDGAYDRHWAEQHPGEGIGWLPASLRSLWEYHRSAYAFHTGLDSPHTYASPAWQWLILGRPTSYYYEAEHAAACGAQKCSEAILNVGNPLIWWTGAAALVLLILWWILRRDWRVGAILLVVAVGWLPWFAYPHRTMFYFYALSFLPWLILGLTAVLGLALGRPGDSVRRRRYGLGVVGLFVVAALLISAHFWPIWTGQSIPYEDWYAHMWFTGWI</sequence>
<keyword evidence="4 10" id="KW-0328">Glycosyltransferase</keyword>
<gene>
    <name evidence="14" type="ORF">AN277_0200585</name>
</gene>
<evidence type="ECO:0000256" key="8">
    <source>
        <dbReference type="ARBA" id="ARBA00023136"/>
    </source>
</evidence>
<dbReference type="EC" id="2.4.1.-" evidence="10"/>
<feature type="transmembrane region" description="Helical" evidence="10">
    <location>
        <begin position="245"/>
        <end position="262"/>
    </location>
</feature>
<feature type="transmembrane region" description="Helical" evidence="10">
    <location>
        <begin position="268"/>
        <end position="286"/>
    </location>
</feature>
<dbReference type="PANTHER" id="PTHR10050:SF46">
    <property type="entry name" value="PROTEIN O-MANNOSYL-TRANSFERASE 2"/>
    <property type="match status" value="1"/>
</dbReference>
<comment type="subcellular location">
    <subcellularLocation>
        <location evidence="10">Cell membrane</location>
    </subcellularLocation>
    <subcellularLocation>
        <location evidence="1">Endomembrane system</location>
        <topology evidence="1">Multi-pass membrane protein</topology>
    </subcellularLocation>
</comment>
<dbReference type="GO" id="GO:0004169">
    <property type="term" value="F:dolichyl-phosphate-mannose-protein mannosyltransferase activity"/>
    <property type="evidence" value="ECO:0007669"/>
    <property type="project" value="UniProtKB-UniRule"/>
</dbReference>
<dbReference type="RefSeq" id="WP_055684325.1">
    <property type="nucleotide sequence ID" value="NZ_LJBJ02000001.1"/>
</dbReference>
<dbReference type="InterPro" id="IPR032421">
    <property type="entry name" value="PMT_4TMC"/>
</dbReference>
<keyword evidence="7 10" id="KW-1133">Transmembrane helix</keyword>
<dbReference type="EMBL" id="LJBJ02000001">
    <property type="protein sequence ID" value="OAX52901.1"/>
    <property type="molecule type" value="Genomic_DNA"/>
</dbReference>
<dbReference type="InterPro" id="IPR003342">
    <property type="entry name" value="ArnT-like_N"/>
</dbReference>
<keyword evidence="8 10" id="KW-0472">Membrane</keyword>
<feature type="transmembrane region" description="Helical" evidence="10">
    <location>
        <begin position="45"/>
        <end position="64"/>
    </location>
</feature>
<comment type="similarity">
    <text evidence="3 10">Belongs to the glycosyltransferase 39 family.</text>
</comment>
<evidence type="ECO:0000256" key="3">
    <source>
        <dbReference type="ARBA" id="ARBA00007222"/>
    </source>
</evidence>
<evidence type="ECO:0000256" key="4">
    <source>
        <dbReference type="ARBA" id="ARBA00022676"/>
    </source>
</evidence>
<evidence type="ECO:0000256" key="9">
    <source>
        <dbReference type="ARBA" id="ARBA00093617"/>
    </source>
</evidence>
<feature type="compositionally biased region" description="Pro residues" evidence="11">
    <location>
        <begin position="10"/>
        <end position="20"/>
    </location>
</feature>
<dbReference type="GO" id="GO:0012505">
    <property type="term" value="C:endomembrane system"/>
    <property type="evidence" value="ECO:0007669"/>
    <property type="project" value="UniProtKB-SubCell"/>
</dbReference>
<keyword evidence="10" id="KW-1003">Cell membrane</keyword>
<evidence type="ECO:0000256" key="6">
    <source>
        <dbReference type="ARBA" id="ARBA00022692"/>
    </source>
</evidence>
<organism evidence="14 15">
    <name type="scientific">Rothia kristinae</name>
    <dbReference type="NCBI Taxonomy" id="37923"/>
    <lineage>
        <taxon>Bacteria</taxon>
        <taxon>Bacillati</taxon>
        <taxon>Actinomycetota</taxon>
        <taxon>Actinomycetes</taxon>
        <taxon>Micrococcales</taxon>
        <taxon>Micrococcaceae</taxon>
        <taxon>Rothia</taxon>
    </lineage>
</organism>
<evidence type="ECO:0000313" key="14">
    <source>
        <dbReference type="EMBL" id="OAX52901.1"/>
    </source>
</evidence>
<evidence type="ECO:0000256" key="5">
    <source>
        <dbReference type="ARBA" id="ARBA00022679"/>
    </source>
</evidence>
<dbReference type="Proteomes" id="UP000053171">
    <property type="component" value="Unassembled WGS sequence"/>
</dbReference>
<dbReference type="Pfam" id="PF16192">
    <property type="entry name" value="PMT_4TMC"/>
    <property type="match status" value="1"/>
</dbReference>
<proteinExistence type="inferred from homology"/>
<feature type="transmembrane region" description="Helical" evidence="10">
    <location>
        <begin position="465"/>
        <end position="488"/>
    </location>
</feature>
<dbReference type="PANTHER" id="PTHR10050">
    <property type="entry name" value="DOLICHYL-PHOSPHATE-MANNOSE--PROTEIN MANNOSYLTRANSFERASE"/>
    <property type="match status" value="1"/>
</dbReference>
<dbReference type="AlphaFoldDB" id="A0A199NW04"/>
<reference evidence="14" key="1">
    <citation type="submission" date="2016-06" db="EMBL/GenBank/DDBJ databases">
        <title>Identification of putative biosynthetic pathways for the production of bioactive secondary metabolites by the marine actinomycete Kocuria kristinae RUTW2-3.</title>
        <authorList>
            <person name="Waterworth S.C."/>
            <person name="Walmsley T.A."/>
            <person name="Matongo T."/>
            <person name="Davies-Coleman M.T."/>
            <person name="Dorrington R.A."/>
        </authorList>
    </citation>
    <scope>NUCLEOTIDE SEQUENCE [LARGE SCALE GENOMIC DNA]</scope>
    <source>
        <strain evidence="14">RUTW2-3</strain>
    </source>
</reference>
<comment type="caution">
    <text evidence="14">The sequence shown here is derived from an EMBL/GenBank/DDBJ whole genome shotgun (WGS) entry which is preliminary data.</text>
</comment>